<dbReference type="PATRIC" id="fig|1698265.3.peg.253"/>
<evidence type="ECO:0000256" key="3">
    <source>
        <dbReference type="ARBA" id="ARBA00022723"/>
    </source>
</evidence>
<dbReference type="AlphaFoldDB" id="A0A133UGX7"/>
<dbReference type="GO" id="GO:0046872">
    <property type="term" value="F:metal ion binding"/>
    <property type="evidence" value="ECO:0007669"/>
    <property type="project" value="UniProtKB-KW"/>
</dbReference>
<evidence type="ECO:0000256" key="5">
    <source>
        <dbReference type="ARBA" id="ARBA00023014"/>
    </source>
</evidence>
<protein>
    <submittedName>
        <fullName evidence="8">Fumarate hydratase</fullName>
    </submittedName>
</protein>
<keyword evidence="6" id="KW-0456">Lyase</keyword>
<dbReference type="PANTHER" id="PTHR30389">
    <property type="entry name" value="FUMARATE HYDRATASE-RELATED"/>
    <property type="match status" value="1"/>
</dbReference>
<organism evidence="8 9">
    <name type="scientific">candidate division MSBL1 archaeon SCGC-AAA259E22</name>
    <dbReference type="NCBI Taxonomy" id="1698265"/>
    <lineage>
        <taxon>Archaea</taxon>
        <taxon>Methanobacteriati</taxon>
        <taxon>Methanobacteriota</taxon>
        <taxon>candidate division MSBL1</taxon>
    </lineage>
</organism>
<comment type="similarity">
    <text evidence="1">Belongs to the class-I fumarase family.</text>
</comment>
<dbReference type="Pfam" id="PF05681">
    <property type="entry name" value="Fumerase"/>
    <property type="match status" value="1"/>
</dbReference>
<dbReference type="Proteomes" id="UP000070657">
    <property type="component" value="Unassembled WGS sequence"/>
</dbReference>
<proteinExistence type="inferred from homology"/>
<dbReference type="GO" id="GO:0051539">
    <property type="term" value="F:4 iron, 4 sulfur cluster binding"/>
    <property type="evidence" value="ECO:0007669"/>
    <property type="project" value="UniProtKB-KW"/>
</dbReference>
<dbReference type="EMBL" id="LHXP01000018">
    <property type="protein sequence ID" value="KXA93451.1"/>
    <property type="molecule type" value="Genomic_DNA"/>
</dbReference>
<name>A0A133UGX7_9EURY</name>
<sequence>MDLESIESNLVKAIGKSVTTLPQPTLNALKQAMEEEEGSAKVQLEAMLEAVEIGERDGVPICQDTGIPTFFIKIGRSFPDMSEIGMLEKTLINAIEKATEEVPLRPNTVHPITGKNPGNNIGEHVPYVDWTFQEGDNIEIYYLPKGGGSENMCQLTMMTPGRGLKGVKEIVLERIATMEGKPCPPTVIGVGLGGGSNIAMNLAKEAIMRPVGERHDEEEISNLESELKERANKLGVGPMGVGGKTTVLDVHLEYAHRHPASFPVGIVVQCWANRRAFVNIDSKGSVEVVY</sequence>
<feature type="domain" description="Fe-S hydro-lyase tartrate dehydratase alpha-type catalytic" evidence="7">
    <location>
        <begin position="10"/>
        <end position="277"/>
    </location>
</feature>
<keyword evidence="9" id="KW-1185">Reference proteome</keyword>
<evidence type="ECO:0000256" key="4">
    <source>
        <dbReference type="ARBA" id="ARBA00023004"/>
    </source>
</evidence>
<accession>A0A133UGX7</accession>
<comment type="caution">
    <text evidence="8">The sequence shown here is derived from an EMBL/GenBank/DDBJ whole genome shotgun (WGS) entry which is preliminary data.</text>
</comment>
<keyword evidence="5" id="KW-0411">Iron-sulfur</keyword>
<reference evidence="8 9" key="1">
    <citation type="journal article" date="2016" name="Sci. Rep.">
        <title>Metabolic traits of an uncultured archaeal lineage -MSBL1- from brine pools of the Red Sea.</title>
        <authorList>
            <person name="Mwirichia R."/>
            <person name="Alam I."/>
            <person name="Rashid M."/>
            <person name="Vinu M."/>
            <person name="Ba-Alawi W."/>
            <person name="Anthony Kamau A."/>
            <person name="Kamanda Ngugi D."/>
            <person name="Goker M."/>
            <person name="Klenk H.P."/>
            <person name="Bajic V."/>
            <person name="Stingl U."/>
        </authorList>
    </citation>
    <scope>NUCLEOTIDE SEQUENCE [LARGE SCALE GENOMIC DNA]</scope>
    <source>
        <strain evidence="8">SCGC-AAA259E22</strain>
    </source>
</reference>
<evidence type="ECO:0000256" key="2">
    <source>
        <dbReference type="ARBA" id="ARBA00022485"/>
    </source>
</evidence>
<evidence type="ECO:0000313" key="8">
    <source>
        <dbReference type="EMBL" id="KXA93451.1"/>
    </source>
</evidence>
<gene>
    <name evidence="8" type="ORF">AKJ66_02015</name>
</gene>
<keyword evidence="3" id="KW-0479">Metal-binding</keyword>
<keyword evidence="2" id="KW-0004">4Fe-4S</keyword>
<evidence type="ECO:0000256" key="1">
    <source>
        <dbReference type="ARBA" id="ARBA00008876"/>
    </source>
</evidence>
<dbReference type="InterPro" id="IPR051208">
    <property type="entry name" value="Class-I_Fumarase/Tartrate_DH"/>
</dbReference>
<dbReference type="NCBIfam" id="TIGR00722">
    <property type="entry name" value="ttdA_fumA_fumB"/>
    <property type="match status" value="1"/>
</dbReference>
<dbReference type="PANTHER" id="PTHR30389:SF17">
    <property type="entry name" value="L(+)-TARTRATE DEHYDRATASE SUBUNIT ALPHA-RELATED"/>
    <property type="match status" value="1"/>
</dbReference>
<evidence type="ECO:0000259" key="7">
    <source>
        <dbReference type="Pfam" id="PF05681"/>
    </source>
</evidence>
<dbReference type="NCBIfam" id="NF004885">
    <property type="entry name" value="PRK06246.1"/>
    <property type="match status" value="1"/>
</dbReference>
<keyword evidence="4" id="KW-0408">Iron</keyword>
<dbReference type="GO" id="GO:0016829">
    <property type="term" value="F:lyase activity"/>
    <property type="evidence" value="ECO:0007669"/>
    <property type="project" value="UniProtKB-KW"/>
</dbReference>
<dbReference type="InterPro" id="IPR004646">
    <property type="entry name" value="Fe-S_hydro-lyase_TtdA-typ_cat"/>
</dbReference>
<evidence type="ECO:0000313" key="9">
    <source>
        <dbReference type="Proteomes" id="UP000070657"/>
    </source>
</evidence>
<evidence type="ECO:0000256" key="6">
    <source>
        <dbReference type="ARBA" id="ARBA00023239"/>
    </source>
</evidence>